<organism evidence="3 4">
    <name type="scientific">Streptomyces silvensis</name>
    <dbReference type="NCBI Taxonomy" id="1765722"/>
    <lineage>
        <taxon>Bacteria</taxon>
        <taxon>Bacillati</taxon>
        <taxon>Actinomycetota</taxon>
        <taxon>Actinomycetes</taxon>
        <taxon>Kitasatosporales</taxon>
        <taxon>Streptomycetaceae</taxon>
        <taxon>Streptomyces</taxon>
    </lineage>
</organism>
<dbReference type="AlphaFoldDB" id="A0A0W7XCD8"/>
<dbReference type="STRING" id="1765722.AT728_38895"/>
<evidence type="ECO:0000313" key="3">
    <source>
        <dbReference type="EMBL" id="KUF20449.1"/>
    </source>
</evidence>
<evidence type="ECO:0000313" key="4">
    <source>
        <dbReference type="Proteomes" id="UP000054804"/>
    </source>
</evidence>
<comment type="caution">
    <text evidence="3">The sequence shown here is derived from an EMBL/GenBank/DDBJ whole genome shotgun (WGS) entry which is preliminary data.</text>
</comment>
<dbReference type="Gene3D" id="1.10.10.2840">
    <property type="entry name" value="PucR C-terminal helix-turn-helix domain"/>
    <property type="match status" value="1"/>
</dbReference>
<dbReference type="InterPro" id="IPR051448">
    <property type="entry name" value="CdaR-like_regulators"/>
</dbReference>
<evidence type="ECO:0000259" key="2">
    <source>
        <dbReference type="SMART" id="SM00065"/>
    </source>
</evidence>
<dbReference type="InterPro" id="IPR003018">
    <property type="entry name" value="GAF"/>
</dbReference>
<dbReference type="Proteomes" id="UP000054804">
    <property type="component" value="Unassembled WGS sequence"/>
</dbReference>
<protein>
    <recommendedName>
        <fullName evidence="2">GAF domain-containing protein</fullName>
    </recommendedName>
</protein>
<dbReference type="PANTHER" id="PTHR33744">
    <property type="entry name" value="CARBOHYDRATE DIACID REGULATOR"/>
    <property type="match status" value="1"/>
</dbReference>
<dbReference type="InterPro" id="IPR025736">
    <property type="entry name" value="PucR_C-HTH_dom"/>
</dbReference>
<dbReference type="InterPro" id="IPR042070">
    <property type="entry name" value="PucR_C-HTH_sf"/>
</dbReference>
<gene>
    <name evidence="3" type="ORF">AT728_38895</name>
</gene>
<dbReference type="SUPFAM" id="SSF55781">
    <property type="entry name" value="GAF domain-like"/>
    <property type="match status" value="1"/>
</dbReference>
<comment type="similarity">
    <text evidence="1">Belongs to the CdaR family.</text>
</comment>
<reference evidence="3 4" key="1">
    <citation type="submission" date="2015-12" db="EMBL/GenBank/DDBJ databases">
        <title>Draft genome sequence of Streptomyces silvensis ATCC 53525, a producer of novel hormone antagonists.</title>
        <authorList>
            <person name="Johnston C.W."/>
            <person name="Li Y."/>
            <person name="Magarvey N.A."/>
        </authorList>
    </citation>
    <scope>NUCLEOTIDE SEQUENCE [LARGE SCALE GENOMIC DNA]</scope>
    <source>
        <strain evidence="3 4">ATCC 53525</strain>
    </source>
</reference>
<dbReference type="RefSeq" id="WP_058845487.1">
    <property type="nucleotide sequence ID" value="NZ_LOCL01000010.1"/>
</dbReference>
<dbReference type="Gene3D" id="3.30.450.40">
    <property type="match status" value="1"/>
</dbReference>
<accession>A0A0W7XCD8</accession>
<dbReference type="OrthoDB" id="8026818at2"/>
<name>A0A0W7XCD8_9ACTN</name>
<dbReference type="InterPro" id="IPR029016">
    <property type="entry name" value="GAF-like_dom_sf"/>
</dbReference>
<evidence type="ECO:0000256" key="1">
    <source>
        <dbReference type="ARBA" id="ARBA00006754"/>
    </source>
</evidence>
<sequence>MSQVTANLSGVHTYLELLAARAPRSAFSRPTTDARRGGAPPHVLDELERAKELALGIEQRTTDLDRRKNELAVLIDTARELAEQEDLDALLTAMVRRSRLLLHCDMAWVMLLDLSGQDSVCVRANDGAIADRNGTARIPAWQGLSVIGSVARSAVWTGDYLRDDTIQRSEQVESIVLEEGLTAVLAVPLRVGDNVVGVLFGGDRGPRSYTADEVALMSTLADYGSAAVKWLRAVTCTHGRVADLTTEVDRLRARDRSRQQTADRGGRLLELATEGIDTAAFATAVSEALGGSVWLRGERDDVVAHSGRPWEGDEEELAAATFTARSEQRNVELPGGVTVAPVRVNDQDLGALVLRCHEAYRKPDPALVRYAVRAAGILAVLNRSGESDDRKVRDEALEDLINGLPSSRRWQRRLQRLGIDLSTRHAVIVTRVQVGDRHRLSTWASTFVWLRGGAKTIHDGHLILLLPHADPREAARDVMQRLGEMMGRPVPAGAASAHGGPKELIAAYQEAVVCLDVLTGLGKEDTATPATVDELGFVGMLLGGNRDIGAFIEQTLGPIISYDEQRSTNLAATLEAYFAAGASPTHAAEALQVHPNTVGRRLERIGQLLGPDWQQPGPSLELQLALRLHKVGRSLDGRAAPGAGTG</sequence>
<dbReference type="Pfam" id="PF13185">
    <property type="entry name" value="GAF_2"/>
    <property type="match status" value="1"/>
</dbReference>
<feature type="domain" description="GAF" evidence="2">
    <location>
        <begin position="86"/>
        <end position="238"/>
    </location>
</feature>
<dbReference type="EMBL" id="LOCL01000010">
    <property type="protein sequence ID" value="KUF20449.1"/>
    <property type="molecule type" value="Genomic_DNA"/>
</dbReference>
<dbReference type="InterPro" id="IPR041522">
    <property type="entry name" value="CdaR_GGDEF"/>
</dbReference>
<dbReference type="Pfam" id="PF17853">
    <property type="entry name" value="GGDEF_2"/>
    <property type="match status" value="1"/>
</dbReference>
<proteinExistence type="inferred from homology"/>
<keyword evidence="4" id="KW-1185">Reference proteome</keyword>
<dbReference type="Pfam" id="PF13556">
    <property type="entry name" value="HTH_30"/>
    <property type="match status" value="1"/>
</dbReference>
<dbReference type="PANTHER" id="PTHR33744:SF1">
    <property type="entry name" value="DNA-BINDING TRANSCRIPTIONAL ACTIVATOR ADER"/>
    <property type="match status" value="1"/>
</dbReference>
<dbReference type="SMART" id="SM00065">
    <property type="entry name" value="GAF"/>
    <property type="match status" value="1"/>
</dbReference>